<dbReference type="Pfam" id="PF11751">
    <property type="entry name" value="PorP_SprF"/>
    <property type="match status" value="1"/>
</dbReference>
<reference evidence="1 2" key="1">
    <citation type="submission" date="2021-08" db="EMBL/GenBank/DDBJ databases">
        <title>The genome sequence of Chitinophaga sp. B61.</title>
        <authorList>
            <person name="Zhang X."/>
        </authorList>
    </citation>
    <scope>NUCLEOTIDE SEQUENCE [LARGE SCALE GENOMIC DNA]</scope>
    <source>
        <strain evidence="1 2">B61</strain>
    </source>
</reference>
<protein>
    <submittedName>
        <fullName evidence="1">Type IX secretion system membrane protein PorP/SprF</fullName>
    </submittedName>
</protein>
<name>A0ABS7GAM2_9BACT</name>
<evidence type="ECO:0000313" key="2">
    <source>
        <dbReference type="Proteomes" id="UP000812961"/>
    </source>
</evidence>
<keyword evidence="2" id="KW-1185">Reference proteome</keyword>
<dbReference type="RefSeq" id="WP_220249379.1">
    <property type="nucleotide sequence ID" value="NZ_JAICCF010000001.1"/>
</dbReference>
<dbReference type="Proteomes" id="UP000812961">
    <property type="component" value="Unassembled WGS sequence"/>
</dbReference>
<proteinExistence type="predicted"/>
<organism evidence="1 2">
    <name type="scientific">Chitinophaga rhizophila</name>
    <dbReference type="NCBI Taxonomy" id="2866212"/>
    <lineage>
        <taxon>Bacteria</taxon>
        <taxon>Pseudomonadati</taxon>
        <taxon>Bacteroidota</taxon>
        <taxon>Chitinophagia</taxon>
        <taxon>Chitinophagales</taxon>
        <taxon>Chitinophagaceae</taxon>
        <taxon>Chitinophaga</taxon>
    </lineage>
</organism>
<gene>
    <name evidence="1" type="ORF">K1Y79_07530</name>
</gene>
<accession>A0ABS7GAM2</accession>
<comment type="caution">
    <text evidence="1">The sequence shown here is derived from an EMBL/GenBank/DDBJ whole genome shotgun (WGS) entry which is preliminary data.</text>
</comment>
<sequence length="122" mass="13797">MSAYLGKLVPPLICTAGYSRWVKEYISLLPSVMIRYLTTLPVRSDMKAGLQYRDRVWVDSAYRHHDSMAAMVGINITAAFNIGYAYNYRASGCNIISQGFYEIVTGMMTGNRLADLCPRNLW</sequence>
<evidence type="ECO:0000313" key="1">
    <source>
        <dbReference type="EMBL" id="MBW8684185.1"/>
    </source>
</evidence>
<dbReference type="InterPro" id="IPR019861">
    <property type="entry name" value="PorP/SprF_Bacteroidetes"/>
</dbReference>
<dbReference type="EMBL" id="JAICCF010000001">
    <property type="protein sequence ID" value="MBW8684185.1"/>
    <property type="molecule type" value="Genomic_DNA"/>
</dbReference>